<feature type="non-terminal residue" evidence="1">
    <location>
        <position position="1"/>
    </location>
</feature>
<dbReference type="EMBL" id="JASCZI010132889">
    <property type="protein sequence ID" value="MED6167033.1"/>
    <property type="molecule type" value="Genomic_DNA"/>
</dbReference>
<dbReference type="Proteomes" id="UP001341840">
    <property type="component" value="Unassembled WGS sequence"/>
</dbReference>
<reference evidence="1 2" key="1">
    <citation type="journal article" date="2023" name="Plants (Basel)">
        <title>Bridging the Gap: Combining Genomics and Transcriptomics Approaches to Understand Stylosanthes scabra, an Orphan Legume from the Brazilian Caatinga.</title>
        <authorList>
            <person name="Ferreira-Neto J.R.C."/>
            <person name="da Silva M.D."/>
            <person name="Binneck E."/>
            <person name="de Melo N.F."/>
            <person name="da Silva R.H."/>
            <person name="de Melo A.L.T.M."/>
            <person name="Pandolfi V."/>
            <person name="Bustamante F.O."/>
            <person name="Brasileiro-Vidal A.C."/>
            <person name="Benko-Iseppon A.M."/>
        </authorList>
    </citation>
    <scope>NUCLEOTIDE SEQUENCE [LARGE SCALE GENOMIC DNA]</scope>
    <source>
        <tissue evidence="1">Leaves</tissue>
    </source>
</reference>
<comment type="caution">
    <text evidence="1">The sequence shown here is derived from an EMBL/GenBank/DDBJ whole genome shotgun (WGS) entry which is preliminary data.</text>
</comment>
<name>A0ABU6V450_9FABA</name>
<keyword evidence="2" id="KW-1185">Reference proteome</keyword>
<protein>
    <submittedName>
        <fullName evidence="1">Uncharacterized protein</fullName>
    </submittedName>
</protein>
<evidence type="ECO:0000313" key="2">
    <source>
        <dbReference type="Proteomes" id="UP001341840"/>
    </source>
</evidence>
<organism evidence="1 2">
    <name type="scientific">Stylosanthes scabra</name>
    <dbReference type="NCBI Taxonomy" id="79078"/>
    <lineage>
        <taxon>Eukaryota</taxon>
        <taxon>Viridiplantae</taxon>
        <taxon>Streptophyta</taxon>
        <taxon>Embryophyta</taxon>
        <taxon>Tracheophyta</taxon>
        <taxon>Spermatophyta</taxon>
        <taxon>Magnoliopsida</taxon>
        <taxon>eudicotyledons</taxon>
        <taxon>Gunneridae</taxon>
        <taxon>Pentapetalae</taxon>
        <taxon>rosids</taxon>
        <taxon>fabids</taxon>
        <taxon>Fabales</taxon>
        <taxon>Fabaceae</taxon>
        <taxon>Papilionoideae</taxon>
        <taxon>50 kb inversion clade</taxon>
        <taxon>dalbergioids sensu lato</taxon>
        <taxon>Dalbergieae</taxon>
        <taxon>Pterocarpus clade</taxon>
        <taxon>Stylosanthes</taxon>
    </lineage>
</organism>
<evidence type="ECO:0000313" key="1">
    <source>
        <dbReference type="EMBL" id="MED6167033.1"/>
    </source>
</evidence>
<sequence>WLDWHSYVHDVYRIDQIRKVYRARFRPLGNPSTWPVYQGSRLIPNPALRRVGKGRPKQT</sequence>
<accession>A0ABU6V450</accession>
<gene>
    <name evidence="1" type="ORF">PIB30_115217</name>
</gene>
<proteinExistence type="predicted"/>